<keyword evidence="1" id="KW-0472">Membrane</keyword>
<proteinExistence type="predicted"/>
<keyword evidence="1" id="KW-1133">Transmembrane helix</keyword>
<dbReference type="EMBL" id="JARYGZ010000001">
    <property type="protein sequence ID" value="MDH7637472.1"/>
    <property type="molecule type" value="Genomic_DNA"/>
</dbReference>
<evidence type="ECO:0000313" key="3">
    <source>
        <dbReference type="Proteomes" id="UP001160625"/>
    </source>
</evidence>
<name>A0ABT6MXB4_9SPHN</name>
<feature type="transmembrane region" description="Helical" evidence="1">
    <location>
        <begin position="12"/>
        <end position="32"/>
    </location>
</feature>
<feature type="transmembrane region" description="Helical" evidence="1">
    <location>
        <begin position="38"/>
        <end position="58"/>
    </location>
</feature>
<dbReference type="RefSeq" id="WP_281042825.1">
    <property type="nucleotide sequence ID" value="NZ_JARYGZ010000001.1"/>
</dbReference>
<comment type="caution">
    <text evidence="2">The sequence shown here is derived from an EMBL/GenBank/DDBJ whole genome shotgun (WGS) entry which is preliminary data.</text>
</comment>
<keyword evidence="1" id="KW-0812">Transmembrane</keyword>
<protein>
    <submittedName>
        <fullName evidence="2">Uncharacterized protein</fullName>
    </submittedName>
</protein>
<dbReference type="Proteomes" id="UP001160625">
    <property type="component" value="Unassembled WGS sequence"/>
</dbReference>
<organism evidence="2 3">
    <name type="scientific">Sphingomonas oryzagri</name>
    <dbReference type="NCBI Taxonomy" id="3042314"/>
    <lineage>
        <taxon>Bacteria</taxon>
        <taxon>Pseudomonadati</taxon>
        <taxon>Pseudomonadota</taxon>
        <taxon>Alphaproteobacteria</taxon>
        <taxon>Sphingomonadales</taxon>
        <taxon>Sphingomonadaceae</taxon>
        <taxon>Sphingomonas</taxon>
    </lineage>
</organism>
<gene>
    <name evidence="2" type="ORF">QGN17_01895</name>
</gene>
<feature type="transmembrane region" description="Helical" evidence="1">
    <location>
        <begin position="70"/>
        <end position="93"/>
    </location>
</feature>
<accession>A0ABT6MXB4</accession>
<evidence type="ECO:0000313" key="2">
    <source>
        <dbReference type="EMBL" id="MDH7637472.1"/>
    </source>
</evidence>
<evidence type="ECO:0000256" key="1">
    <source>
        <dbReference type="SAM" id="Phobius"/>
    </source>
</evidence>
<keyword evidence="3" id="KW-1185">Reference proteome</keyword>
<reference evidence="2" key="1">
    <citation type="submission" date="2023-04" db="EMBL/GenBank/DDBJ databases">
        <title>Sphingomonas sp. MAHUQ-71 isolated from rice field.</title>
        <authorList>
            <person name="Huq M.A."/>
        </authorList>
    </citation>
    <scope>NUCLEOTIDE SEQUENCE</scope>
    <source>
        <strain evidence="2">MAHUQ-71</strain>
    </source>
</reference>
<sequence>MLVRDEAPVCGKMGVLAAAGAAGVVMAAWMRLASGGAPGWPLIVAIWLAAGAMIIVLCRTTMPAQLRGPLVLALIATMFFGVARGNIFGVHAVGDQVAQGVDQASAARGAIDSYATGVAPTPQAGEGGAEVALTAGRNGGGDWARDIDTAWRDRIGGVGARDIRIDGWVDEEGEADGLTRIAVDWGVTHGFASAHCGRTSSAGRDRATMIDAVAEPMVQAVERTMREGKANCP</sequence>